<dbReference type="Gene3D" id="2.40.50.480">
    <property type="match status" value="1"/>
</dbReference>
<dbReference type="InterPro" id="IPR036166">
    <property type="entry name" value="YxeA-like_sf"/>
</dbReference>
<reference evidence="1 2" key="1">
    <citation type="submission" date="2020-12" db="EMBL/GenBank/DDBJ databases">
        <title>YIM B01967 draft genome.</title>
        <authorList>
            <person name="Yan X."/>
        </authorList>
    </citation>
    <scope>NUCLEOTIDE SEQUENCE [LARGE SCALE GENOMIC DNA]</scope>
    <source>
        <strain evidence="1 2">YIM B01967</strain>
    </source>
</reference>
<evidence type="ECO:0000313" key="2">
    <source>
        <dbReference type="Proteomes" id="UP000618943"/>
    </source>
</evidence>
<dbReference type="NCBIfam" id="TIGR01655">
    <property type="entry name" value="yxeA_fam"/>
    <property type="match status" value="1"/>
</dbReference>
<dbReference type="Proteomes" id="UP000618943">
    <property type="component" value="Unassembled WGS sequence"/>
</dbReference>
<organism evidence="1 2">
    <name type="scientific">Viridibacillus soli</name>
    <dbReference type="NCBI Taxonomy" id="2798301"/>
    <lineage>
        <taxon>Bacteria</taxon>
        <taxon>Bacillati</taxon>
        <taxon>Bacillota</taxon>
        <taxon>Bacilli</taxon>
        <taxon>Bacillales</taxon>
        <taxon>Caryophanaceae</taxon>
        <taxon>Viridibacillus</taxon>
    </lineage>
</organism>
<proteinExistence type="predicted"/>
<dbReference type="SUPFAM" id="SSF159121">
    <property type="entry name" value="BC4932-like"/>
    <property type="match status" value="1"/>
</dbReference>
<sequence>MKKFLIAIASLFLIGVIGIVVLMKVDFNRMNADNYYVHITEDGVKEVGKGSDGKVYETYHYNLESVNAKGETKTVEFTASKNLRKDAYLMLYVKEDKGVSSYDEVQLSDIPKEAQAKLK</sequence>
<gene>
    <name evidence="1" type="ORF">JFL43_13760</name>
</gene>
<keyword evidence="2" id="KW-1185">Reference proteome</keyword>
<accession>A0ABS1H9B7</accession>
<dbReference type="PANTHER" id="PTHR36433:SF2">
    <property type="entry name" value="YXEA FAMILY PROTEIN"/>
    <property type="match status" value="1"/>
</dbReference>
<dbReference type="InterPro" id="IPR006542">
    <property type="entry name" value="DUF1093"/>
</dbReference>
<name>A0ABS1H9B7_9BACL</name>
<dbReference type="PANTHER" id="PTHR36433">
    <property type="entry name" value="HYPOTHETICAL CYTOSOLIC PROTEIN"/>
    <property type="match status" value="1"/>
</dbReference>
<dbReference type="Pfam" id="PF06486">
    <property type="entry name" value="DUF1093"/>
    <property type="match status" value="1"/>
</dbReference>
<dbReference type="EMBL" id="JAEOAH010000021">
    <property type="protein sequence ID" value="MBK3495906.1"/>
    <property type="molecule type" value="Genomic_DNA"/>
</dbReference>
<evidence type="ECO:0000313" key="1">
    <source>
        <dbReference type="EMBL" id="MBK3495906.1"/>
    </source>
</evidence>
<dbReference type="RefSeq" id="WP_200749473.1">
    <property type="nucleotide sequence ID" value="NZ_JAEOAH010000021.1"/>
</dbReference>
<comment type="caution">
    <text evidence="1">The sequence shown here is derived from an EMBL/GenBank/DDBJ whole genome shotgun (WGS) entry which is preliminary data.</text>
</comment>
<protein>
    <submittedName>
        <fullName evidence="1">YxeA family protein</fullName>
    </submittedName>
</protein>